<feature type="transmembrane region" description="Helical" evidence="1">
    <location>
        <begin position="107"/>
        <end position="125"/>
    </location>
</feature>
<feature type="transmembrane region" description="Helical" evidence="1">
    <location>
        <begin position="233"/>
        <end position="256"/>
    </location>
</feature>
<feature type="transmembrane region" description="Helical" evidence="1">
    <location>
        <begin position="323"/>
        <end position="341"/>
    </location>
</feature>
<organism evidence="2 3">
    <name type="scientific">Pontibacter ummariensis</name>
    <dbReference type="NCBI Taxonomy" id="1610492"/>
    <lineage>
        <taxon>Bacteria</taxon>
        <taxon>Pseudomonadati</taxon>
        <taxon>Bacteroidota</taxon>
        <taxon>Cytophagia</taxon>
        <taxon>Cytophagales</taxon>
        <taxon>Hymenobacteraceae</taxon>
        <taxon>Pontibacter</taxon>
    </lineage>
</organism>
<gene>
    <name evidence="2" type="ORF">SAMN06296052_1267</name>
</gene>
<feature type="transmembrane region" description="Helical" evidence="1">
    <location>
        <begin position="300"/>
        <end position="317"/>
    </location>
</feature>
<accession>A0A239K546</accession>
<proteinExistence type="predicted"/>
<keyword evidence="1" id="KW-0812">Transmembrane</keyword>
<keyword evidence="1" id="KW-1133">Transmembrane helix</keyword>
<protein>
    <recommendedName>
        <fullName evidence="4">Glycosyltransferase RgtA/B/C/D-like domain-containing protein</fullName>
    </recommendedName>
</protein>
<dbReference type="Proteomes" id="UP000198432">
    <property type="component" value="Unassembled WGS sequence"/>
</dbReference>
<sequence length="542" mass="60255">MQAYTTSSVSSREMQIQKRIVSRFWWVWLVAIAIVVFVILATLEFAPFLFMDELMNVDLGRTILNPKTSWSVAWMTEENKPVYLLTYLGPVLQELSYQVAGELGPRVSALIGAVAAATALVGWLLARGTAKIAALALGIAFILDPLFVQAYTTGRVDGWAMALCLSSCGVLRYVALYQLQGHSINRYVFLSSTLAVLALFTWPSAGFLIPLILIEFLFLLKKKVSLSGSWQDAVVPAASFITGCLVTSLLLLVPIVPQLYDLLGSMIEALKVNLRHGGEASDQGGGGLSITASFIEILRVLKFTPALLLMALLGVVRKRQPEVLIGGLVAVLLMMSTVVYISRVQYLLPYLVLSAATLFSFKTVGHKASLINTSALVLVLFWSVGLTIIARTIVALHKSEERNRELISRTARSMIGPGNHSVALFNSFEFYYAGRSLGWKMYAPYKPAFADISLEMMQRSLSHADYAIIPQEHLTKEFEDLLKDEGMYLAGAYLFYKEPYEKDYVKDHSKTTNIDRVHIVYRILRQPYGPYRLYARENKSAS</sequence>
<evidence type="ECO:0000313" key="2">
    <source>
        <dbReference type="EMBL" id="SNT12802.1"/>
    </source>
</evidence>
<feature type="transmembrane region" description="Helical" evidence="1">
    <location>
        <begin position="187"/>
        <end position="213"/>
    </location>
</feature>
<dbReference type="AlphaFoldDB" id="A0A239K546"/>
<feature type="transmembrane region" description="Helical" evidence="1">
    <location>
        <begin position="132"/>
        <end position="152"/>
    </location>
</feature>
<feature type="transmembrane region" description="Helical" evidence="1">
    <location>
        <begin position="346"/>
        <end position="364"/>
    </location>
</feature>
<feature type="transmembrane region" description="Helical" evidence="1">
    <location>
        <begin position="24"/>
        <end position="50"/>
    </location>
</feature>
<evidence type="ECO:0000313" key="3">
    <source>
        <dbReference type="Proteomes" id="UP000198432"/>
    </source>
</evidence>
<name>A0A239K546_9BACT</name>
<evidence type="ECO:0008006" key="4">
    <source>
        <dbReference type="Google" id="ProtNLM"/>
    </source>
</evidence>
<keyword evidence="1" id="KW-0472">Membrane</keyword>
<feature type="transmembrane region" description="Helical" evidence="1">
    <location>
        <begin position="370"/>
        <end position="394"/>
    </location>
</feature>
<evidence type="ECO:0000256" key="1">
    <source>
        <dbReference type="SAM" id="Phobius"/>
    </source>
</evidence>
<keyword evidence="3" id="KW-1185">Reference proteome</keyword>
<reference evidence="3" key="1">
    <citation type="submission" date="2017-06" db="EMBL/GenBank/DDBJ databases">
        <authorList>
            <person name="Varghese N."/>
            <person name="Submissions S."/>
        </authorList>
    </citation>
    <scope>NUCLEOTIDE SEQUENCE [LARGE SCALE GENOMIC DNA]</scope>
    <source>
        <strain evidence="3">NKM1</strain>
    </source>
</reference>
<dbReference type="EMBL" id="FZOQ01000026">
    <property type="protein sequence ID" value="SNT12802.1"/>
    <property type="molecule type" value="Genomic_DNA"/>
</dbReference>